<evidence type="ECO:0000256" key="1">
    <source>
        <dbReference type="SAM" id="MobiDB-lite"/>
    </source>
</evidence>
<dbReference type="GeneID" id="98403641"/>
<feature type="compositionally biased region" description="Polar residues" evidence="1">
    <location>
        <begin position="50"/>
        <end position="60"/>
    </location>
</feature>
<evidence type="ECO:0000313" key="3">
    <source>
        <dbReference type="EMBL" id="QOT80183.1"/>
    </source>
</evidence>
<gene>
    <name evidence="3" type="ORF">F7R26_022170</name>
</gene>
<reference evidence="3 4" key="1">
    <citation type="submission" date="2020-10" db="EMBL/GenBank/DDBJ databases">
        <title>Complete genome sequence of Cupriavidus basilensis CCUG 49340T.</title>
        <authorList>
            <person name="Salva-Serra F."/>
            <person name="Donoso R.A."/>
            <person name="Cho K.H."/>
            <person name="Yoo J.A."/>
            <person name="Lee K."/>
            <person name="Yoon S.-H."/>
            <person name="Perez-Pantoja D."/>
            <person name="Moore E.R.B."/>
        </authorList>
    </citation>
    <scope>NUCLEOTIDE SEQUENCE [LARGE SCALE GENOMIC DNA]</scope>
    <source>
        <strain evidence="4">CCUG 49340</strain>
    </source>
</reference>
<feature type="compositionally biased region" description="Low complexity" evidence="1">
    <location>
        <begin position="24"/>
        <end position="49"/>
    </location>
</feature>
<name>A0A643G4C4_9BURK</name>
<proteinExistence type="predicted"/>
<feature type="signal peptide" evidence="2">
    <location>
        <begin position="1"/>
        <end position="25"/>
    </location>
</feature>
<feature type="chain" id="PRO_5043321760" evidence="2">
    <location>
        <begin position="26"/>
        <end position="60"/>
    </location>
</feature>
<organism evidence="3 4">
    <name type="scientific">Cupriavidus basilensis</name>
    <dbReference type="NCBI Taxonomy" id="68895"/>
    <lineage>
        <taxon>Bacteria</taxon>
        <taxon>Pseudomonadati</taxon>
        <taxon>Pseudomonadota</taxon>
        <taxon>Betaproteobacteria</taxon>
        <taxon>Burkholderiales</taxon>
        <taxon>Burkholderiaceae</taxon>
        <taxon>Cupriavidus</taxon>
    </lineage>
</organism>
<dbReference type="AlphaFoldDB" id="A0A643G4C4"/>
<feature type="region of interest" description="Disordered" evidence="1">
    <location>
        <begin position="24"/>
        <end position="60"/>
    </location>
</feature>
<dbReference type="EMBL" id="CP062804">
    <property type="protein sequence ID" value="QOT80183.1"/>
    <property type="molecule type" value="Genomic_DNA"/>
</dbReference>
<evidence type="ECO:0000256" key="2">
    <source>
        <dbReference type="SAM" id="SignalP"/>
    </source>
</evidence>
<keyword evidence="2" id="KW-0732">Signal</keyword>
<accession>A0A643G4C4</accession>
<dbReference type="Proteomes" id="UP000397656">
    <property type="component" value="Chromosome 2"/>
</dbReference>
<sequence length="60" mass="5866">MSIRKNAPAALLAILLCAGVGVAGAASPKSSASGKGQSAQSGQSAKQSSRNSVLPSNVRK</sequence>
<evidence type="ECO:0000313" key="4">
    <source>
        <dbReference type="Proteomes" id="UP000397656"/>
    </source>
</evidence>
<protein>
    <submittedName>
        <fullName evidence="3">Uncharacterized protein</fullName>
    </submittedName>
</protein>
<dbReference type="RefSeq" id="WP_150984427.1">
    <property type="nucleotide sequence ID" value="NZ_CP062804.1"/>
</dbReference>